<evidence type="ECO:0000256" key="3">
    <source>
        <dbReference type="PROSITE-ProRule" id="PRU00023"/>
    </source>
</evidence>
<evidence type="ECO:0000313" key="7">
    <source>
        <dbReference type="Proteomes" id="UP001189429"/>
    </source>
</evidence>
<dbReference type="SUPFAM" id="SSF48403">
    <property type="entry name" value="Ankyrin repeat"/>
    <property type="match status" value="1"/>
</dbReference>
<evidence type="ECO:0000313" key="6">
    <source>
        <dbReference type="EMBL" id="CAK0825531.1"/>
    </source>
</evidence>
<feature type="transmembrane region" description="Helical" evidence="5">
    <location>
        <begin position="76"/>
        <end position="95"/>
    </location>
</feature>
<feature type="compositionally biased region" description="Low complexity" evidence="4">
    <location>
        <begin position="510"/>
        <end position="522"/>
    </location>
</feature>
<proteinExistence type="predicted"/>
<keyword evidence="1" id="KW-0677">Repeat</keyword>
<dbReference type="SMART" id="SM00248">
    <property type="entry name" value="ANK"/>
    <property type="match status" value="3"/>
</dbReference>
<organism evidence="6 7">
    <name type="scientific">Prorocentrum cordatum</name>
    <dbReference type="NCBI Taxonomy" id="2364126"/>
    <lineage>
        <taxon>Eukaryota</taxon>
        <taxon>Sar</taxon>
        <taxon>Alveolata</taxon>
        <taxon>Dinophyceae</taxon>
        <taxon>Prorocentrales</taxon>
        <taxon>Prorocentraceae</taxon>
        <taxon>Prorocentrum</taxon>
    </lineage>
</organism>
<feature type="region of interest" description="Disordered" evidence="4">
    <location>
        <begin position="538"/>
        <end position="591"/>
    </location>
</feature>
<keyword evidence="5" id="KW-0472">Membrane</keyword>
<evidence type="ECO:0008006" key="8">
    <source>
        <dbReference type="Google" id="ProtNLM"/>
    </source>
</evidence>
<sequence>MTPNVIRCFCYIFVFVSTYFHLACLVVMARSGNWVAMACLLPSHMLVVGIEVYCALQDRDLAQLRRKLKNGCCRVAVFEAAVVIVGGLLFGYPLVRAYRCLKERDKSFLDEIEQSAAGLDAGAQGLRFDTHAMLVSDVPRVVVLTNRLISAYWTGPEVFCICSAVAMTLVNVVQAVANFDYYASRYIRGQYDLCDLCCDQQCLPYHILLEFRTAHYVYRLAEILSRTLVLVAVALVFKVDARLGIILLLSDYLLGLVALRIITGSKLILVLSIDIFVANVCRFIDEHGMAMQAQRVSRFLWALRNAQFWLAAGLYYHYALQPNETGALEGNGAKRLLIVGMSAQFTTFVFLRFTKVGNESVDFFLAAKRGDIEALEDILRAGCDPDIRQGDSHNETAMHVAVSHGQVLVLQALLEHRADARLLNDNDETPLHIACRRGDIDAIELLVQPLAAGGPERTRAHGRQSAHADHGLGGAAGAAHGAGHSLAGHSVDHSLLAGCTGATLGGGQARGSRGSGVSVGSRRIPSLGVLSSSCASPRAFRECPERPERPPESRVLARRLDDEGHRGGRLRGDASTPNRQLMATRCPRAPA</sequence>
<feature type="compositionally biased region" description="Basic and acidic residues" evidence="4">
    <location>
        <begin position="558"/>
        <end position="572"/>
    </location>
</feature>
<dbReference type="Pfam" id="PF12796">
    <property type="entry name" value="Ank_2"/>
    <property type="match status" value="1"/>
</dbReference>
<dbReference type="Proteomes" id="UP001189429">
    <property type="component" value="Unassembled WGS sequence"/>
</dbReference>
<feature type="transmembrane region" description="Helical" evidence="5">
    <location>
        <begin position="34"/>
        <end position="56"/>
    </location>
</feature>
<feature type="region of interest" description="Disordered" evidence="4">
    <location>
        <begin position="454"/>
        <end position="485"/>
    </location>
</feature>
<dbReference type="PROSITE" id="PS50088">
    <property type="entry name" value="ANK_REPEAT"/>
    <property type="match status" value="2"/>
</dbReference>
<feature type="repeat" description="ANK" evidence="3">
    <location>
        <begin position="426"/>
        <end position="448"/>
    </location>
</feature>
<keyword evidence="2 3" id="KW-0040">ANK repeat</keyword>
<dbReference type="PANTHER" id="PTHR24198:SF165">
    <property type="entry name" value="ANKYRIN REPEAT-CONTAINING PROTEIN-RELATED"/>
    <property type="match status" value="1"/>
</dbReference>
<accession>A0ABN9S3N8</accession>
<feature type="transmembrane region" description="Helical" evidence="5">
    <location>
        <begin position="9"/>
        <end position="28"/>
    </location>
</feature>
<dbReference type="PROSITE" id="PS50297">
    <property type="entry name" value="ANK_REP_REGION"/>
    <property type="match status" value="2"/>
</dbReference>
<evidence type="ECO:0000256" key="5">
    <source>
        <dbReference type="SAM" id="Phobius"/>
    </source>
</evidence>
<evidence type="ECO:0000256" key="1">
    <source>
        <dbReference type="ARBA" id="ARBA00022737"/>
    </source>
</evidence>
<dbReference type="PANTHER" id="PTHR24198">
    <property type="entry name" value="ANKYRIN REPEAT AND PROTEIN KINASE DOMAIN-CONTAINING PROTEIN"/>
    <property type="match status" value="1"/>
</dbReference>
<dbReference type="Gene3D" id="1.25.40.20">
    <property type="entry name" value="Ankyrin repeat-containing domain"/>
    <property type="match status" value="1"/>
</dbReference>
<evidence type="ECO:0000256" key="2">
    <source>
        <dbReference type="ARBA" id="ARBA00023043"/>
    </source>
</evidence>
<keyword evidence="5" id="KW-1133">Transmembrane helix</keyword>
<feature type="repeat" description="ANK" evidence="3">
    <location>
        <begin position="393"/>
        <end position="425"/>
    </location>
</feature>
<dbReference type="InterPro" id="IPR002110">
    <property type="entry name" value="Ankyrin_rpt"/>
</dbReference>
<protein>
    <recommendedName>
        <fullName evidence="8">ANK_REP_REGION domain-containing protein</fullName>
    </recommendedName>
</protein>
<keyword evidence="7" id="KW-1185">Reference proteome</keyword>
<feature type="region of interest" description="Disordered" evidence="4">
    <location>
        <begin position="503"/>
        <end position="522"/>
    </location>
</feature>
<comment type="caution">
    <text evidence="6">The sequence shown here is derived from an EMBL/GenBank/DDBJ whole genome shotgun (WGS) entry which is preliminary data.</text>
</comment>
<evidence type="ECO:0000256" key="4">
    <source>
        <dbReference type="SAM" id="MobiDB-lite"/>
    </source>
</evidence>
<reference evidence="6" key="1">
    <citation type="submission" date="2023-10" db="EMBL/GenBank/DDBJ databases">
        <authorList>
            <person name="Chen Y."/>
            <person name="Shah S."/>
            <person name="Dougan E. K."/>
            <person name="Thang M."/>
            <person name="Chan C."/>
        </authorList>
    </citation>
    <scope>NUCLEOTIDE SEQUENCE [LARGE SCALE GENOMIC DNA]</scope>
</reference>
<dbReference type="EMBL" id="CAUYUJ010008982">
    <property type="protein sequence ID" value="CAK0825531.1"/>
    <property type="molecule type" value="Genomic_DNA"/>
</dbReference>
<feature type="compositionally biased region" description="Basic and acidic residues" evidence="4">
    <location>
        <begin position="539"/>
        <end position="552"/>
    </location>
</feature>
<name>A0ABN9S3N8_9DINO</name>
<keyword evidence="5" id="KW-0812">Transmembrane</keyword>
<dbReference type="InterPro" id="IPR036770">
    <property type="entry name" value="Ankyrin_rpt-contain_sf"/>
</dbReference>
<gene>
    <name evidence="6" type="ORF">PCOR1329_LOCUS25637</name>
</gene>